<dbReference type="InterPro" id="IPR014314">
    <property type="entry name" value="Succ_DH_cytb556"/>
</dbReference>
<dbReference type="GO" id="GO:0006121">
    <property type="term" value="P:mitochondrial electron transport, succinate to ubiquinone"/>
    <property type="evidence" value="ECO:0007669"/>
    <property type="project" value="TreeGrafter"/>
</dbReference>
<dbReference type="PANTHER" id="PTHR10978:SF5">
    <property type="entry name" value="SUCCINATE DEHYDROGENASE CYTOCHROME B560 SUBUNIT, MITOCHONDRIAL"/>
    <property type="match status" value="1"/>
</dbReference>
<dbReference type="NCBIfam" id="TIGR02970">
    <property type="entry name" value="succ_dehyd_cytB"/>
    <property type="match status" value="1"/>
</dbReference>
<sequence length="207" mass="22821">MASSVALKRLVSVSSARSLNHLRPAAASASASSNVADVDRCSDRPLHHRRGLSSFPDKFDPFFWRRSVSGAQFNEYSSSVAASGIGVKENDDDDISTKAADDTKKKNVLRPLSPHLPIYKPQLSSTTSILNRISGIYLTAYALSYYLVPIKMGSVYFSYEGFYQFLFYSSKLTLLSTEIAALAFAYHAYAGVRHLLMDVSGTVFPRK</sequence>
<keyword evidence="3" id="KW-0349">Heme</keyword>
<dbReference type="GO" id="GO:0006099">
    <property type="term" value="P:tricarboxylic acid cycle"/>
    <property type="evidence" value="ECO:0007669"/>
    <property type="project" value="InterPro"/>
</dbReference>
<keyword evidence="6 9" id="KW-1133">Transmembrane helix</keyword>
<evidence type="ECO:0000256" key="1">
    <source>
        <dbReference type="ARBA" id="ARBA00004434"/>
    </source>
</evidence>
<dbReference type="CDD" id="cd03499">
    <property type="entry name" value="SQR_TypeC_SdhC"/>
    <property type="match status" value="1"/>
</dbReference>
<comment type="subcellular location">
    <subcellularLocation>
        <location evidence="1">Mitochondrion inner membrane</location>
        <topology evidence="1">Single-pass membrane protein</topology>
    </subcellularLocation>
</comment>
<keyword evidence="8 9" id="KW-0472">Membrane</keyword>
<dbReference type="Pfam" id="PF01127">
    <property type="entry name" value="Sdh_cyt"/>
    <property type="match status" value="1"/>
</dbReference>
<comment type="subunit">
    <text evidence="2">Component of complex II composed of eight subunits in plants: four classical SDH subunits SDH1, SDH2, SDH3 and SDH4 (a flavoprotein (FP), an iron-sulfur protein (IP), and a cytochrome b composed of a large and a small subunit.), as well as four subunits unknown in mitochondria from bacteria and heterotrophic eukaryotes.</text>
</comment>
<gene>
    <name evidence="10" type="ORF">PHJA_002328900</name>
</gene>
<dbReference type="EMBL" id="BMAC01000713">
    <property type="protein sequence ID" value="GFQ01849.1"/>
    <property type="molecule type" value="Genomic_DNA"/>
</dbReference>
<keyword evidence="7" id="KW-0408">Iron</keyword>
<dbReference type="InterPro" id="IPR034804">
    <property type="entry name" value="SQR/QFR_C/D"/>
</dbReference>
<dbReference type="PANTHER" id="PTHR10978">
    <property type="entry name" value="SUCCINATE DEHYDROGENASE CYTOCHROME B560 SUBUNIT"/>
    <property type="match status" value="1"/>
</dbReference>
<keyword evidence="5" id="KW-0479">Metal-binding</keyword>
<evidence type="ECO:0000256" key="4">
    <source>
        <dbReference type="ARBA" id="ARBA00022692"/>
    </source>
</evidence>
<accession>A0A830CW81</accession>
<keyword evidence="4 9" id="KW-0812">Transmembrane</keyword>
<dbReference type="Gene3D" id="1.20.1300.10">
    <property type="entry name" value="Fumarate reductase/succinate dehydrogenase, transmembrane subunit"/>
    <property type="match status" value="1"/>
</dbReference>
<evidence type="ECO:0000256" key="8">
    <source>
        <dbReference type="ARBA" id="ARBA00023136"/>
    </source>
</evidence>
<organism evidence="10 11">
    <name type="scientific">Phtheirospermum japonicum</name>
    <dbReference type="NCBI Taxonomy" id="374723"/>
    <lineage>
        <taxon>Eukaryota</taxon>
        <taxon>Viridiplantae</taxon>
        <taxon>Streptophyta</taxon>
        <taxon>Embryophyta</taxon>
        <taxon>Tracheophyta</taxon>
        <taxon>Spermatophyta</taxon>
        <taxon>Magnoliopsida</taxon>
        <taxon>eudicotyledons</taxon>
        <taxon>Gunneridae</taxon>
        <taxon>Pentapetalae</taxon>
        <taxon>asterids</taxon>
        <taxon>lamiids</taxon>
        <taxon>Lamiales</taxon>
        <taxon>Orobanchaceae</taxon>
        <taxon>Orobanchaceae incertae sedis</taxon>
        <taxon>Phtheirospermum</taxon>
    </lineage>
</organism>
<dbReference type="OrthoDB" id="588261at2759"/>
<dbReference type="AlphaFoldDB" id="A0A830CW81"/>
<comment type="caution">
    <text evidence="10">The sequence shown here is derived from an EMBL/GenBank/DDBJ whole genome shotgun (WGS) entry which is preliminary data.</text>
</comment>
<dbReference type="Proteomes" id="UP000653305">
    <property type="component" value="Unassembled WGS sequence"/>
</dbReference>
<dbReference type="GO" id="GO:0009055">
    <property type="term" value="F:electron transfer activity"/>
    <property type="evidence" value="ECO:0007669"/>
    <property type="project" value="InterPro"/>
</dbReference>
<evidence type="ECO:0000313" key="11">
    <source>
        <dbReference type="Proteomes" id="UP000653305"/>
    </source>
</evidence>
<evidence type="ECO:0000256" key="3">
    <source>
        <dbReference type="ARBA" id="ARBA00022617"/>
    </source>
</evidence>
<evidence type="ECO:0000256" key="5">
    <source>
        <dbReference type="ARBA" id="ARBA00022723"/>
    </source>
</evidence>
<reference evidence="10" key="1">
    <citation type="submission" date="2020-07" db="EMBL/GenBank/DDBJ databases">
        <title>Ethylene signaling mediates host invasion by parasitic plants.</title>
        <authorList>
            <person name="Yoshida S."/>
        </authorList>
    </citation>
    <scope>NUCLEOTIDE SEQUENCE</scope>
    <source>
        <strain evidence="10">Okayama</strain>
    </source>
</reference>
<dbReference type="InterPro" id="IPR000701">
    <property type="entry name" value="SuccDH_FuR_B_TM-su"/>
</dbReference>
<dbReference type="SUPFAM" id="SSF81343">
    <property type="entry name" value="Fumarate reductase respiratory complex transmembrane subunits"/>
    <property type="match status" value="1"/>
</dbReference>
<proteinExistence type="predicted"/>
<evidence type="ECO:0000256" key="6">
    <source>
        <dbReference type="ARBA" id="ARBA00022989"/>
    </source>
</evidence>
<feature type="transmembrane region" description="Helical" evidence="9">
    <location>
        <begin position="129"/>
        <end position="148"/>
    </location>
</feature>
<protein>
    <submittedName>
        <fullName evidence="10">Succinate dehydrogenase cytochrome b560 subunit</fullName>
    </submittedName>
</protein>
<evidence type="ECO:0000256" key="7">
    <source>
        <dbReference type="ARBA" id="ARBA00023004"/>
    </source>
</evidence>
<dbReference type="GO" id="GO:0045273">
    <property type="term" value="C:respiratory chain complex II (succinate dehydrogenase)"/>
    <property type="evidence" value="ECO:0007669"/>
    <property type="project" value="UniProtKB-ARBA"/>
</dbReference>
<evidence type="ECO:0000256" key="9">
    <source>
        <dbReference type="SAM" id="Phobius"/>
    </source>
</evidence>
<keyword evidence="11" id="KW-1185">Reference proteome</keyword>
<dbReference type="GO" id="GO:0046872">
    <property type="term" value="F:metal ion binding"/>
    <property type="evidence" value="ECO:0007669"/>
    <property type="project" value="UniProtKB-KW"/>
</dbReference>
<feature type="transmembrane region" description="Helical" evidence="9">
    <location>
        <begin position="168"/>
        <end position="189"/>
    </location>
</feature>
<name>A0A830CW81_9LAMI</name>
<dbReference type="GO" id="GO:0005743">
    <property type="term" value="C:mitochondrial inner membrane"/>
    <property type="evidence" value="ECO:0007669"/>
    <property type="project" value="UniProtKB-SubCell"/>
</dbReference>
<evidence type="ECO:0000313" key="10">
    <source>
        <dbReference type="EMBL" id="GFQ01849.1"/>
    </source>
</evidence>
<evidence type="ECO:0000256" key="2">
    <source>
        <dbReference type="ARBA" id="ARBA00011313"/>
    </source>
</evidence>